<dbReference type="PANTHER" id="PTHR11893">
    <property type="entry name" value="INNEXIN"/>
    <property type="match status" value="1"/>
</dbReference>
<evidence type="ECO:0000313" key="14">
    <source>
        <dbReference type="Proteomes" id="UP001642540"/>
    </source>
</evidence>
<proteinExistence type="inferred from homology"/>
<evidence type="ECO:0000313" key="13">
    <source>
        <dbReference type="EMBL" id="CAL8139953.1"/>
    </source>
</evidence>
<evidence type="ECO:0000256" key="2">
    <source>
        <dbReference type="ARBA" id="ARBA00004651"/>
    </source>
</evidence>
<feature type="transmembrane region" description="Helical" evidence="12">
    <location>
        <begin position="291"/>
        <end position="316"/>
    </location>
</feature>
<keyword evidence="4" id="KW-1003">Cell membrane</keyword>
<keyword evidence="7" id="KW-0965">Cell junction</keyword>
<evidence type="ECO:0000256" key="7">
    <source>
        <dbReference type="ARBA" id="ARBA00022949"/>
    </source>
</evidence>
<keyword evidence="3 12" id="KW-0813">Transport</keyword>
<evidence type="ECO:0000256" key="6">
    <source>
        <dbReference type="ARBA" id="ARBA00022868"/>
    </source>
</evidence>
<evidence type="ECO:0000256" key="12">
    <source>
        <dbReference type="RuleBase" id="RU010713"/>
    </source>
</evidence>
<dbReference type="PROSITE" id="PS51013">
    <property type="entry name" value="PANNEXIN"/>
    <property type="match status" value="1"/>
</dbReference>
<protein>
    <recommendedName>
        <fullName evidence="12">Innexin</fullName>
    </recommendedName>
</protein>
<evidence type="ECO:0000256" key="8">
    <source>
        <dbReference type="ARBA" id="ARBA00022989"/>
    </source>
</evidence>
<keyword evidence="11 12" id="KW-0407">Ion channel</keyword>
<dbReference type="PRINTS" id="PR01262">
    <property type="entry name" value="INNEXIN"/>
</dbReference>
<evidence type="ECO:0000256" key="3">
    <source>
        <dbReference type="ARBA" id="ARBA00022448"/>
    </source>
</evidence>
<evidence type="ECO:0000256" key="11">
    <source>
        <dbReference type="ARBA" id="ARBA00023303"/>
    </source>
</evidence>
<keyword evidence="14" id="KW-1185">Reference proteome</keyword>
<dbReference type="PANTHER" id="PTHR11893:SF36">
    <property type="entry name" value="INNEXIN-5"/>
    <property type="match status" value="1"/>
</dbReference>
<evidence type="ECO:0000256" key="5">
    <source>
        <dbReference type="ARBA" id="ARBA00022692"/>
    </source>
</evidence>
<feature type="transmembrane region" description="Helical" evidence="12">
    <location>
        <begin position="37"/>
        <end position="55"/>
    </location>
</feature>
<feature type="transmembrane region" description="Helical" evidence="12">
    <location>
        <begin position="119"/>
        <end position="140"/>
    </location>
</feature>
<comment type="subcellular location">
    <subcellularLocation>
        <location evidence="1">Cell junction</location>
        <location evidence="1">Gap junction</location>
    </subcellularLocation>
    <subcellularLocation>
        <location evidence="2 12">Cell membrane</location>
        <topology evidence="2 12">Multi-pass membrane protein</topology>
    </subcellularLocation>
</comment>
<gene>
    <name evidence="12" type="primary">inx</name>
    <name evidence="13" type="ORF">ODALV1_LOCUS28070</name>
</gene>
<keyword evidence="10 12" id="KW-0472">Membrane</keyword>
<feature type="transmembrane region" description="Helical" evidence="12">
    <location>
        <begin position="186"/>
        <end position="208"/>
    </location>
</feature>
<dbReference type="Pfam" id="PF00876">
    <property type="entry name" value="Innexin"/>
    <property type="match status" value="1"/>
</dbReference>
<keyword evidence="8 12" id="KW-1133">Transmembrane helix</keyword>
<keyword evidence="5 12" id="KW-0812">Transmembrane</keyword>
<dbReference type="EMBL" id="CAXLJM020000133">
    <property type="protein sequence ID" value="CAL8139953.1"/>
    <property type="molecule type" value="Genomic_DNA"/>
</dbReference>
<dbReference type="InterPro" id="IPR000990">
    <property type="entry name" value="Innexin"/>
</dbReference>
<name>A0ABP1RZM8_9HEXA</name>
<evidence type="ECO:0000256" key="9">
    <source>
        <dbReference type="ARBA" id="ARBA00023065"/>
    </source>
</evidence>
<evidence type="ECO:0000256" key="4">
    <source>
        <dbReference type="ARBA" id="ARBA00022475"/>
    </source>
</evidence>
<sequence length="387" mass="45093">MLAGELFDPFKQVMNHLRVKSDPVITDNWIFFLHRKWSFLVALACLIFIACRPVLLESPIACLGPSEETIPKDFLEYYCWLHGTYIVPEWINGRIGIDIPHRGIGPDLPTTTKKYQLQYLYYPFIILVQFFLFRASKYLWKYLEGERLRHLLSELTTVIVDDATLKKRINMVADYMTSFLTFHTTYAYRYVLCELFNGISLIFQVWLINSILHNEFLMFGFNAVRFITSLSTSSSSGFTSDVASTSIIEDPFTKLFPKMTMCRVEVASPGGNVVMHGALCVMPLNNVAEKIFLFMWFWLLLIGILTSFGLIYRVVVISSKKMRYIMLRLKLKKSLCPPKKLEYLVRNFSYGDWFVLSLIQKNMDCWIFSKLVEELVLKMEEMKGKDE</sequence>
<comment type="function">
    <text evidence="12">Structural component of the gap junctions.</text>
</comment>
<evidence type="ECO:0000256" key="10">
    <source>
        <dbReference type="ARBA" id="ARBA00023136"/>
    </source>
</evidence>
<evidence type="ECO:0000256" key="1">
    <source>
        <dbReference type="ARBA" id="ARBA00004610"/>
    </source>
</evidence>
<organism evidence="13 14">
    <name type="scientific">Orchesella dallaii</name>
    <dbReference type="NCBI Taxonomy" id="48710"/>
    <lineage>
        <taxon>Eukaryota</taxon>
        <taxon>Metazoa</taxon>
        <taxon>Ecdysozoa</taxon>
        <taxon>Arthropoda</taxon>
        <taxon>Hexapoda</taxon>
        <taxon>Collembola</taxon>
        <taxon>Entomobryomorpha</taxon>
        <taxon>Entomobryoidea</taxon>
        <taxon>Orchesellidae</taxon>
        <taxon>Orchesellinae</taxon>
        <taxon>Orchesella</taxon>
    </lineage>
</organism>
<reference evidence="13 14" key="1">
    <citation type="submission" date="2024-08" db="EMBL/GenBank/DDBJ databases">
        <authorList>
            <person name="Cucini C."/>
            <person name="Frati F."/>
        </authorList>
    </citation>
    <scope>NUCLEOTIDE SEQUENCE [LARGE SCALE GENOMIC DNA]</scope>
</reference>
<keyword evidence="9 12" id="KW-0406">Ion transport</keyword>
<dbReference type="Proteomes" id="UP001642540">
    <property type="component" value="Unassembled WGS sequence"/>
</dbReference>
<accession>A0ABP1RZM8</accession>
<comment type="similarity">
    <text evidence="12">Belongs to the pannexin family.</text>
</comment>
<keyword evidence="6" id="KW-0303">Gap junction</keyword>
<comment type="caution">
    <text evidence="13">The sequence shown here is derived from an EMBL/GenBank/DDBJ whole genome shotgun (WGS) entry which is preliminary data.</text>
</comment>